<name>A0A6C0KGG9_9ZZZZ</name>
<organism evidence="2">
    <name type="scientific">viral metagenome</name>
    <dbReference type="NCBI Taxonomy" id="1070528"/>
    <lineage>
        <taxon>unclassified sequences</taxon>
        <taxon>metagenomes</taxon>
        <taxon>organismal metagenomes</taxon>
    </lineage>
</organism>
<dbReference type="Gene3D" id="1.25.40.20">
    <property type="entry name" value="Ankyrin repeat-containing domain"/>
    <property type="match status" value="1"/>
</dbReference>
<proteinExistence type="predicted"/>
<evidence type="ECO:0008006" key="3">
    <source>
        <dbReference type="Google" id="ProtNLM"/>
    </source>
</evidence>
<accession>A0A6C0KGG9</accession>
<dbReference type="InterPro" id="IPR036770">
    <property type="entry name" value="Ankyrin_rpt-contain_sf"/>
</dbReference>
<evidence type="ECO:0000256" key="1">
    <source>
        <dbReference type="SAM" id="MobiDB-lite"/>
    </source>
</evidence>
<evidence type="ECO:0000313" key="2">
    <source>
        <dbReference type="EMBL" id="QHU16236.1"/>
    </source>
</evidence>
<feature type="compositionally biased region" description="Low complexity" evidence="1">
    <location>
        <begin position="11"/>
        <end position="29"/>
    </location>
</feature>
<feature type="region of interest" description="Disordered" evidence="1">
    <location>
        <begin position="1"/>
        <end position="39"/>
    </location>
</feature>
<reference evidence="2" key="1">
    <citation type="journal article" date="2020" name="Nature">
        <title>Giant virus diversity and host interactions through global metagenomics.</title>
        <authorList>
            <person name="Schulz F."/>
            <person name="Roux S."/>
            <person name="Paez-Espino D."/>
            <person name="Jungbluth S."/>
            <person name="Walsh D.A."/>
            <person name="Denef V.J."/>
            <person name="McMahon K.D."/>
            <person name="Konstantinidis K.T."/>
            <person name="Eloe-Fadrosh E.A."/>
            <person name="Kyrpides N.C."/>
            <person name="Woyke T."/>
        </authorList>
    </citation>
    <scope>NUCLEOTIDE SEQUENCE</scope>
    <source>
        <strain evidence="2">GVMAG-S-3300011013-78</strain>
    </source>
</reference>
<feature type="compositionally biased region" description="Acidic residues" evidence="1">
    <location>
        <begin position="30"/>
        <end position="39"/>
    </location>
</feature>
<sequence length="282" mass="33309">MNYEKREIWDNDNANDNANDNNNDNANDNANDDANDNANANDDELNNIIDSLSLFFQSDLFFNINLFKRIVAYDHSVLNYRDSDDNTILMIICSRLHIKDSDKMNLISYILDMSPKTINMTNYKGETALHICCRLKIGLDIIKLLYSKGMRGLYFYGYFSKLNMNIVNKLGETPLLLLCKNFKNDFLVFNTFKMYNSEIIPMFNHYIELIKFLIYYGADTHFRDSEGSLFYDYVPPHYKIFFVDPKIIAVKKIQIAWRECRYNPNYTICKRWLERSYELLNS</sequence>
<dbReference type="AlphaFoldDB" id="A0A6C0KGG9"/>
<dbReference type="SUPFAM" id="SSF48403">
    <property type="entry name" value="Ankyrin repeat"/>
    <property type="match status" value="1"/>
</dbReference>
<protein>
    <recommendedName>
        <fullName evidence="3">Ankyrin repeat protein</fullName>
    </recommendedName>
</protein>
<dbReference type="EMBL" id="MN740878">
    <property type="protein sequence ID" value="QHU16236.1"/>
    <property type="molecule type" value="Genomic_DNA"/>
</dbReference>